<dbReference type="PANTHER" id="PTHR30469">
    <property type="entry name" value="MULTIDRUG RESISTANCE PROTEIN MDTA"/>
    <property type="match status" value="1"/>
</dbReference>
<dbReference type="Gene3D" id="2.40.420.20">
    <property type="match status" value="1"/>
</dbReference>
<dbReference type="RefSeq" id="WP_341400424.1">
    <property type="nucleotide sequence ID" value="NZ_JBBUTI010000013.1"/>
</dbReference>
<dbReference type="Pfam" id="PF25954">
    <property type="entry name" value="Beta-barrel_RND_2"/>
    <property type="match status" value="1"/>
</dbReference>
<evidence type="ECO:0000313" key="8">
    <source>
        <dbReference type="Proteomes" id="UP001379945"/>
    </source>
</evidence>
<evidence type="ECO:0000256" key="4">
    <source>
        <dbReference type="SAM" id="SignalP"/>
    </source>
</evidence>
<feature type="coiled-coil region" evidence="2">
    <location>
        <begin position="123"/>
        <end position="150"/>
    </location>
</feature>
<evidence type="ECO:0000256" key="2">
    <source>
        <dbReference type="SAM" id="Coils"/>
    </source>
</evidence>
<dbReference type="PANTHER" id="PTHR30469:SF15">
    <property type="entry name" value="HLYD FAMILY OF SECRETION PROTEINS"/>
    <property type="match status" value="1"/>
</dbReference>
<keyword evidence="8" id="KW-1185">Reference proteome</keyword>
<evidence type="ECO:0000256" key="1">
    <source>
        <dbReference type="ARBA" id="ARBA00009477"/>
    </source>
</evidence>
<dbReference type="Proteomes" id="UP001379945">
    <property type="component" value="Unassembled WGS sequence"/>
</dbReference>
<keyword evidence="4" id="KW-0732">Signal</keyword>
<feature type="compositionally biased region" description="Low complexity" evidence="3">
    <location>
        <begin position="379"/>
        <end position="401"/>
    </location>
</feature>
<dbReference type="NCBIfam" id="TIGR01730">
    <property type="entry name" value="RND_mfp"/>
    <property type="match status" value="1"/>
</dbReference>
<dbReference type="Gene3D" id="2.40.30.170">
    <property type="match status" value="1"/>
</dbReference>
<evidence type="ECO:0000259" key="5">
    <source>
        <dbReference type="Pfam" id="PF25917"/>
    </source>
</evidence>
<comment type="caution">
    <text evidence="7">The sequence shown here is derived from an EMBL/GenBank/DDBJ whole genome shotgun (WGS) entry which is preliminary data.</text>
</comment>
<keyword evidence="2" id="KW-0175">Coiled coil</keyword>
<gene>
    <name evidence="7" type="ORF">AACH00_17290</name>
</gene>
<dbReference type="InterPro" id="IPR058625">
    <property type="entry name" value="MdtA-like_BSH"/>
</dbReference>
<feature type="signal peptide" evidence="4">
    <location>
        <begin position="1"/>
        <end position="20"/>
    </location>
</feature>
<evidence type="ECO:0000256" key="3">
    <source>
        <dbReference type="SAM" id="MobiDB-lite"/>
    </source>
</evidence>
<reference evidence="7 8" key="1">
    <citation type="submission" date="2024-04" db="EMBL/GenBank/DDBJ databases">
        <title>Novel species of the genus Ideonella isolated from streams.</title>
        <authorList>
            <person name="Lu H."/>
        </authorList>
    </citation>
    <scope>NUCLEOTIDE SEQUENCE [LARGE SCALE GENOMIC DNA]</scope>
    <source>
        <strain evidence="7 8">LYT19W</strain>
    </source>
</reference>
<dbReference type="InterPro" id="IPR058792">
    <property type="entry name" value="Beta-barrel_RND_2"/>
</dbReference>
<feature type="domain" description="CusB-like beta-barrel" evidence="6">
    <location>
        <begin position="230"/>
        <end position="301"/>
    </location>
</feature>
<feature type="chain" id="PRO_5045531088" evidence="4">
    <location>
        <begin position="21"/>
        <end position="401"/>
    </location>
</feature>
<feature type="region of interest" description="Disordered" evidence="3">
    <location>
        <begin position="374"/>
        <end position="401"/>
    </location>
</feature>
<feature type="domain" description="Multidrug resistance protein MdtA-like barrel-sandwich hybrid" evidence="5">
    <location>
        <begin position="84"/>
        <end position="213"/>
    </location>
</feature>
<dbReference type="EMBL" id="JBBUTI010000013">
    <property type="protein sequence ID" value="MEK8048111.1"/>
    <property type="molecule type" value="Genomic_DNA"/>
</dbReference>
<accession>A0ABU9C8Z7</accession>
<protein>
    <submittedName>
        <fullName evidence="7">Efflux RND transporter periplasmic adaptor subunit</fullName>
    </submittedName>
</protein>
<evidence type="ECO:0000313" key="7">
    <source>
        <dbReference type="EMBL" id="MEK8048111.1"/>
    </source>
</evidence>
<comment type="similarity">
    <text evidence="1">Belongs to the membrane fusion protein (MFP) (TC 8.A.1) family.</text>
</comment>
<dbReference type="InterPro" id="IPR006143">
    <property type="entry name" value="RND_pump_MFP"/>
</dbReference>
<dbReference type="SUPFAM" id="SSF111369">
    <property type="entry name" value="HlyD-like secretion proteins"/>
    <property type="match status" value="1"/>
</dbReference>
<dbReference type="Pfam" id="PF25917">
    <property type="entry name" value="BSH_RND"/>
    <property type="match status" value="1"/>
</dbReference>
<organism evidence="7 8">
    <name type="scientific">Ideonella margarita</name>
    <dbReference type="NCBI Taxonomy" id="2984191"/>
    <lineage>
        <taxon>Bacteria</taxon>
        <taxon>Pseudomonadati</taxon>
        <taxon>Pseudomonadota</taxon>
        <taxon>Betaproteobacteria</taxon>
        <taxon>Burkholderiales</taxon>
        <taxon>Sphaerotilaceae</taxon>
        <taxon>Ideonella</taxon>
    </lineage>
</organism>
<name>A0ABU9C8Z7_9BURK</name>
<sequence>MKKPVIWAAGLCVVAAAAWVATHRGGNGAATAASAPATGTDRGAASAPAIATLQLAAGDVTSVSRATMQSSIELNGSLKARQSAVIKAKVAGELKSLSVREGDAVRAGQLLGQIDPTEFDLRLRQAEQQAEAAKAQLDVAERALANNRALVNQGFISTTALDTAVANANGARASLQAAQSATELARKSRNDAQLLAPFAGWVAQRLAQPGERVPLDGRIVEIVDLSVLDLEAAIPPQDAAALKIGAKALLEVEGQAAPVAAKLARINPSAAAGSRTVSAYLEVMGQPGLRQGLFARGRLMTGEREALTVPTSAIRIDQPQPYLIVIDETQVARQRPVTLGVTGLVQGVPVTEVLTGVKDGSRVLAGRAGLVADGTPVRAPAAPSAPASSANTAPAASTAAR</sequence>
<evidence type="ECO:0000259" key="6">
    <source>
        <dbReference type="Pfam" id="PF25954"/>
    </source>
</evidence>
<dbReference type="Gene3D" id="2.40.50.100">
    <property type="match status" value="1"/>
</dbReference>
<dbReference type="Gene3D" id="1.10.287.470">
    <property type="entry name" value="Helix hairpin bin"/>
    <property type="match status" value="1"/>
</dbReference>
<proteinExistence type="inferred from homology"/>